<dbReference type="Proteomes" id="UP001597403">
    <property type="component" value="Unassembled WGS sequence"/>
</dbReference>
<evidence type="ECO:0000313" key="2">
    <source>
        <dbReference type="Proteomes" id="UP001597403"/>
    </source>
</evidence>
<dbReference type="RefSeq" id="WP_379284472.1">
    <property type="nucleotide sequence ID" value="NZ_JBHUGF010000012.1"/>
</dbReference>
<name>A0ABW4V1S7_9BACL</name>
<protein>
    <submittedName>
        <fullName evidence="1">Uncharacterized protein</fullName>
    </submittedName>
</protein>
<proteinExistence type="predicted"/>
<comment type="caution">
    <text evidence="1">The sequence shown here is derived from an EMBL/GenBank/DDBJ whole genome shotgun (WGS) entry which is preliminary data.</text>
</comment>
<reference evidence="2" key="1">
    <citation type="journal article" date="2019" name="Int. J. Syst. Evol. Microbiol.">
        <title>The Global Catalogue of Microorganisms (GCM) 10K type strain sequencing project: providing services to taxonomists for standard genome sequencing and annotation.</title>
        <authorList>
            <consortium name="The Broad Institute Genomics Platform"/>
            <consortium name="The Broad Institute Genome Sequencing Center for Infectious Disease"/>
            <person name="Wu L."/>
            <person name="Ma J."/>
        </authorList>
    </citation>
    <scope>NUCLEOTIDE SEQUENCE [LARGE SCALE GENOMIC DNA]</scope>
    <source>
        <strain evidence="2">CGMCC 1.15067</strain>
    </source>
</reference>
<accession>A0ABW4V1S7</accession>
<dbReference type="EMBL" id="JBHUGF010000012">
    <property type="protein sequence ID" value="MFD1992730.1"/>
    <property type="molecule type" value="Genomic_DNA"/>
</dbReference>
<feature type="non-terminal residue" evidence="1">
    <location>
        <position position="161"/>
    </location>
</feature>
<gene>
    <name evidence="1" type="ORF">ACFSGI_22375</name>
</gene>
<evidence type="ECO:0000313" key="1">
    <source>
        <dbReference type="EMBL" id="MFD1992730.1"/>
    </source>
</evidence>
<keyword evidence="2" id="KW-1185">Reference proteome</keyword>
<feature type="non-terminal residue" evidence="1">
    <location>
        <position position="1"/>
    </location>
</feature>
<sequence length="161" mass="16115">IEIPTTPTPGAAITDITGDQGTVNITGVAAGEVVKVYDADNNVLGTAVAGSNGNAQIVFTFPNAQGELSVRVTVNGTETEIAILPYSGIEIPTTPTPGAAITDITGDQGTVSITGVAAGEVVKVYDADNNVLGTAVAGSNGNAQIIFTFPNAQGELSVRVT</sequence>
<organism evidence="1 2">
    <name type="scientific">Paenibacillus nicotianae</name>
    <dbReference type="NCBI Taxonomy" id="1526551"/>
    <lineage>
        <taxon>Bacteria</taxon>
        <taxon>Bacillati</taxon>
        <taxon>Bacillota</taxon>
        <taxon>Bacilli</taxon>
        <taxon>Bacillales</taxon>
        <taxon>Paenibacillaceae</taxon>
        <taxon>Paenibacillus</taxon>
    </lineage>
</organism>